<evidence type="ECO:0000313" key="3">
    <source>
        <dbReference type="Proteomes" id="UP000015100"/>
    </source>
</evidence>
<protein>
    <submittedName>
        <fullName evidence="2">Uncharacterized protein</fullName>
    </submittedName>
</protein>
<comment type="caution">
    <text evidence="2">The sequence shown here is derived from an EMBL/GenBank/DDBJ whole genome shotgun (WGS) entry which is preliminary data.</text>
</comment>
<feature type="signal peptide" evidence="1">
    <location>
        <begin position="1"/>
        <end position="19"/>
    </location>
</feature>
<feature type="chain" id="PRO_5004561929" evidence="1">
    <location>
        <begin position="20"/>
        <end position="134"/>
    </location>
</feature>
<reference evidence="2 3" key="1">
    <citation type="journal article" date="2013" name="PLoS Genet.">
        <title>Genomic mechanisms accounting for the adaptation to parasitism in nematode-trapping fungi.</title>
        <authorList>
            <person name="Meerupati T."/>
            <person name="Andersson K.M."/>
            <person name="Friman E."/>
            <person name="Kumar D."/>
            <person name="Tunlid A."/>
            <person name="Ahren D."/>
        </authorList>
    </citation>
    <scope>NUCLEOTIDE SEQUENCE [LARGE SCALE GENOMIC DNA]</scope>
    <source>
        <strain evidence="2 3">CBS 200.50</strain>
    </source>
</reference>
<dbReference type="EMBL" id="AQGS01000083">
    <property type="protein sequence ID" value="EPS43247.1"/>
    <property type="molecule type" value="Genomic_DNA"/>
</dbReference>
<dbReference type="HOGENOM" id="CLU_1896139_0_0_1"/>
<evidence type="ECO:0000313" key="2">
    <source>
        <dbReference type="EMBL" id="EPS43247.1"/>
    </source>
</evidence>
<dbReference type="Proteomes" id="UP000015100">
    <property type="component" value="Unassembled WGS sequence"/>
</dbReference>
<organism evidence="2 3">
    <name type="scientific">Dactylellina haptotyla (strain CBS 200.50)</name>
    <name type="common">Nematode-trapping fungus</name>
    <name type="synonym">Monacrosporium haptotylum</name>
    <dbReference type="NCBI Taxonomy" id="1284197"/>
    <lineage>
        <taxon>Eukaryota</taxon>
        <taxon>Fungi</taxon>
        <taxon>Dikarya</taxon>
        <taxon>Ascomycota</taxon>
        <taxon>Pezizomycotina</taxon>
        <taxon>Orbiliomycetes</taxon>
        <taxon>Orbiliales</taxon>
        <taxon>Orbiliaceae</taxon>
        <taxon>Dactylellina</taxon>
    </lineage>
</organism>
<proteinExistence type="predicted"/>
<gene>
    <name evidence="2" type="ORF">H072_2732</name>
</gene>
<name>S8C6A1_DACHA</name>
<evidence type="ECO:0000256" key="1">
    <source>
        <dbReference type="SAM" id="SignalP"/>
    </source>
</evidence>
<dbReference type="AlphaFoldDB" id="S8C6A1"/>
<accession>S8C6A1</accession>
<keyword evidence="3" id="KW-1185">Reference proteome</keyword>
<reference evidence="3" key="2">
    <citation type="submission" date="2013-04" db="EMBL/GenBank/DDBJ databases">
        <title>Genomic mechanisms accounting for the adaptation to parasitism in nematode-trapping fungi.</title>
        <authorList>
            <person name="Ahren D.G."/>
        </authorList>
    </citation>
    <scope>NUCLEOTIDE SEQUENCE [LARGE SCALE GENOMIC DNA]</scope>
    <source>
        <strain evidence="3">CBS 200.50</strain>
    </source>
</reference>
<sequence>MLAGFFIIALLANAYTTVAAPTLQSSRNDGVDIAQQHAQPVEAQNLPKVKIPNRKPGGVVSSAKPLDMAASIGETDISCCTEAINTGKPTNGCDINKCLEAFSGMRSQKRATKPFLESELIREAERAVLKGTRV</sequence>
<keyword evidence="1" id="KW-0732">Signal</keyword>